<feature type="domain" description="Ammonium transporter AmtB-like" evidence="10">
    <location>
        <begin position="41"/>
        <end position="440"/>
    </location>
</feature>
<feature type="transmembrane region" description="Helical" evidence="8">
    <location>
        <begin position="155"/>
        <end position="175"/>
    </location>
</feature>
<dbReference type="EnsemblMetazoa" id="AALFPA23_016911.R24697">
    <property type="protein sequence ID" value="AALFPA23_016911.P24697"/>
    <property type="gene ID" value="AALFPA23_016911"/>
</dbReference>
<feature type="transmembrane region" description="Helical" evidence="8">
    <location>
        <begin position="121"/>
        <end position="143"/>
    </location>
</feature>
<feature type="compositionally biased region" description="Basic and acidic residues" evidence="9">
    <location>
        <begin position="572"/>
        <end position="581"/>
    </location>
</feature>
<evidence type="ECO:0000259" key="10">
    <source>
        <dbReference type="Pfam" id="PF00909"/>
    </source>
</evidence>
<sequence>MKMAEINSTSTHKVGPSQSWARNNSYVIPGVYDLTLEDTNWVLTSSFIIFTMQTGFGMLESGCVSVKNEVNIMMKNIIDIVLGGFTYWLFGYAMSFGRGELNNPFVALGDFLIDPGVTDPLFGPIFAAFLFQLSFSTTATTIVSGAMAERCNFKAYCLFSFLNTIVYCIPAGWVWGEHGFLSNLGVVDIAGSGPVHLIGGSSAFASAMMLGPRLGRYAKGTDPLPLGNPVNACMGLFVLWWGWLAFNSGSTYGVSGAKWIYAARAAVMTMMGSFGGGTFSIIYSMVRNEGRLDIVDLINGILASLVSVTAGCFLYHAWEAIIIGVIGSALCCFSMPLFDRMGVDDPVGASAVHGVAGIWGVLAVGLFADNPIPLDTTSGRSGLFKGGGWYLLGVQSLSALCLICWGICVTLALLWIINKIVPIRMDPNEELLGADLMEHRIRHSQIGISRALSALAPLKIDLDDAINAPPIGRNPGHEQCIDEVRAASQKLYEWRSFMDKMSPQKKANDQPKVTDNPGLSKGSFKLRNINRKNKNGTDNHGYEGKYSHGTSGAENGLRAGGNHLFTVTKSGENSHGERHDQNFAWID</sequence>
<evidence type="ECO:0000313" key="11">
    <source>
        <dbReference type="EnsemblMetazoa" id="AALFPA23_016911.P24697"/>
    </source>
</evidence>
<evidence type="ECO:0000256" key="7">
    <source>
        <dbReference type="ARBA" id="ARBA00023177"/>
    </source>
</evidence>
<reference evidence="11" key="2">
    <citation type="submission" date="2025-05" db="UniProtKB">
        <authorList>
            <consortium name="EnsemblMetazoa"/>
        </authorList>
    </citation>
    <scope>IDENTIFICATION</scope>
    <source>
        <strain evidence="11">Foshan</strain>
    </source>
</reference>
<evidence type="ECO:0000256" key="9">
    <source>
        <dbReference type="SAM" id="MobiDB-lite"/>
    </source>
</evidence>
<feature type="transmembrane region" description="Helical" evidence="8">
    <location>
        <begin position="258"/>
        <end position="282"/>
    </location>
</feature>
<dbReference type="InterPro" id="IPR024041">
    <property type="entry name" value="NH4_transpt_AmtB-like_dom"/>
</dbReference>
<organism evidence="11 12">
    <name type="scientific">Aedes albopictus</name>
    <name type="common">Asian tiger mosquito</name>
    <name type="synonym">Stegomyia albopicta</name>
    <dbReference type="NCBI Taxonomy" id="7160"/>
    <lineage>
        <taxon>Eukaryota</taxon>
        <taxon>Metazoa</taxon>
        <taxon>Ecdysozoa</taxon>
        <taxon>Arthropoda</taxon>
        <taxon>Hexapoda</taxon>
        <taxon>Insecta</taxon>
        <taxon>Pterygota</taxon>
        <taxon>Neoptera</taxon>
        <taxon>Endopterygota</taxon>
        <taxon>Diptera</taxon>
        <taxon>Nematocera</taxon>
        <taxon>Culicoidea</taxon>
        <taxon>Culicidae</taxon>
        <taxon>Culicinae</taxon>
        <taxon>Aedini</taxon>
        <taxon>Aedes</taxon>
        <taxon>Stegomyia</taxon>
    </lineage>
</organism>
<evidence type="ECO:0000313" key="12">
    <source>
        <dbReference type="Proteomes" id="UP000069940"/>
    </source>
</evidence>
<name>A0ABM1ZBK1_AEDAL</name>
<dbReference type="InterPro" id="IPR001905">
    <property type="entry name" value="Ammonium_transpt"/>
</dbReference>
<evidence type="ECO:0000256" key="2">
    <source>
        <dbReference type="ARBA" id="ARBA00005887"/>
    </source>
</evidence>
<keyword evidence="12" id="KW-1185">Reference proteome</keyword>
<evidence type="ECO:0000256" key="4">
    <source>
        <dbReference type="ARBA" id="ARBA00022692"/>
    </source>
</evidence>
<feature type="transmembrane region" description="Helical" evidence="8">
    <location>
        <begin position="350"/>
        <end position="368"/>
    </location>
</feature>
<feature type="transmembrane region" description="Helical" evidence="8">
    <location>
        <begin position="80"/>
        <end position="101"/>
    </location>
</feature>
<accession>A0ABM1ZBK1</accession>
<evidence type="ECO:0000256" key="8">
    <source>
        <dbReference type="RuleBase" id="RU362002"/>
    </source>
</evidence>
<dbReference type="InterPro" id="IPR029020">
    <property type="entry name" value="Ammonium/urea_transptr"/>
</dbReference>
<keyword evidence="7 8" id="KW-0924">Ammonia transport</keyword>
<feature type="compositionally biased region" description="Basic and acidic residues" evidence="9">
    <location>
        <begin position="535"/>
        <end position="546"/>
    </location>
</feature>
<feature type="transmembrane region" description="Helical" evidence="8">
    <location>
        <begin position="294"/>
        <end position="314"/>
    </location>
</feature>
<dbReference type="PANTHER" id="PTHR11730:SF58">
    <property type="entry name" value="AMMONIUM TRANSPORTER"/>
    <property type="match status" value="1"/>
</dbReference>
<feature type="transmembrane region" description="Helical" evidence="8">
    <location>
        <begin position="388"/>
        <end position="417"/>
    </location>
</feature>
<keyword evidence="5 8" id="KW-1133">Transmembrane helix</keyword>
<dbReference type="GeneID" id="109622265"/>
<feature type="transmembrane region" description="Helical" evidence="8">
    <location>
        <begin position="195"/>
        <end position="214"/>
    </location>
</feature>
<keyword evidence="4 8" id="KW-0812">Transmembrane</keyword>
<dbReference type="NCBIfam" id="TIGR00836">
    <property type="entry name" value="amt"/>
    <property type="match status" value="1"/>
</dbReference>
<feature type="region of interest" description="Disordered" evidence="9">
    <location>
        <begin position="501"/>
        <end position="587"/>
    </location>
</feature>
<comment type="similarity">
    <text evidence="2 8">Belongs to the ammonia transporter channel (TC 1.A.11.2) family.</text>
</comment>
<dbReference type="PANTHER" id="PTHR11730">
    <property type="entry name" value="AMMONIUM TRANSPORTER"/>
    <property type="match status" value="1"/>
</dbReference>
<evidence type="ECO:0000256" key="3">
    <source>
        <dbReference type="ARBA" id="ARBA00022448"/>
    </source>
</evidence>
<dbReference type="Proteomes" id="UP000069940">
    <property type="component" value="Unassembled WGS sequence"/>
</dbReference>
<dbReference type="RefSeq" id="XP_029728161.2">
    <property type="nucleotide sequence ID" value="XM_029872301.2"/>
</dbReference>
<feature type="transmembrane region" description="Helical" evidence="8">
    <location>
        <begin position="226"/>
        <end position="246"/>
    </location>
</feature>
<keyword evidence="6 8" id="KW-0472">Membrane</keyword>
<evidence type="ECO:0000256" key="1">
    <source>
        <dbReference type="ARBA" id="ARBA00004141"/>
    </source>
</evidence>
<dbReference type="SUPFAM" id="SSF111352">
    <property type="entry name" value="Ammonium transporter"/>
    <property type="match status" value="1"/>
</dbReference>
<dbReference type="Gene3D" id="1.10.3430.10">
    <property type="entry name" value="Ammonium transporter AmtB like domains"/>
    <property type="match status" value="1"/>
</dbReference>
<proteinExistence type="inferred from homology"/>
<keyword evidence="3 8" id="KW-0813">Transport</keyword>
<comment type="subcellular location">
    <subcellularLocation>
        <location evidence="8">Cell membrane</location>
        <topology evidence="8">Multi-pass membrane protein</topology>
    </subcellularLocation>
    <subcellularLocation>
        <location evidence="1">Membrane</location>
        <topology evidence="1">Multi-pass membrane protein</topology>
    </subcellularLocation>
</comment>
<feature type="transmembrane region" description="Helical" evidence="8">
    <location>
        <begin position="320"/>
        <end position="338"/>
    </location>
</feature>
<protein>
    <recommendedName>
        <fullName evidence="8">Ammonium transporter</fullName>
    </recommendedName>
</protein>
<evidence type="ECO:0000256" key="6">
    <source>
        <dbReference type="ARBA" id="ARBA00023136"/>
    </source>
</evidence>
<evidence type="ECO:0000256" key="5">
    <source>
        <dbReference type="ARBA" id="ARBA00022989"/>
    </source>
</evidence>
<reference evidence="12" key="1">
    <citation type="journal article" date="2015" name="Proc. Natl. Acad. Sci. U.S.A.">
        <title>Genome sequence of the Asian Tiger mosquito, Aedes albopictus, reveals insights into its biology, genetics, and evolution.</title>
        <authorList>
            <person name="Chen X.G."/>
            <person name="Jiang X."/>
            <person name="Gu J."/>
            <person name="Xu M."/>
            <person name="Wu Y."/>
            <person name="Deng Y."/>
            <person name="Zhang C."/>
            <person name="Bonizzoni M."/>
            <person name="Dermauw W."/>
            <person name="Vontas J."/>
            <person name="Armbruster P."/>
            <person name="Huang X."/>
            <person name="Yang Y."/>
            <person name="Zhang H."/>
            <person name="He W."/>
            <person name="Peng H."/>
            <person name="Liu Y."/>
            <person name="Wu K."/>
            <person name="Chen J."/>
            <person name="Lirakis M."/>
            <person name="Topalis P."/>
            <person name="Van Leeuwen T."/>
            <person name="Hall A.B."/>
            <person name="Jiang X."/>
            <person name="Thorpe C."/>
            <person name="Mueller R.L."/>
            <person name="Sun C."/>
            <person name="Waterhouse R.M."/>
            <person name="Yan G."/>
            <person name="Tu Z.J."/>
            <person name="Fang X."/>
            <person name="James A.A."/>
        </authorList>
    </citation>
    <scope>NUCLEOTIDE SEQUENCE [LARGE SCALE GENOMIC DNA]</scope>
    <source>
        <strain evidence="12">Foshan</strain>
    </source>
</reference>
<dbReference type="Pfam" id="PF00909">
    <property type="entry name" value="Ammonium_transp"/>
    <property type="match status" value="1"/>
</dbReference>